<feature type="transmembrane region" description="Helical" evidence="11">
    <location>
        <begin position="13"/>
        <end position="32"/>
    </location>
</feature>
<comment type="subcellular location">
    <subcellularLocation>
        <location evidence="1">Membrane</location>
        <topology evidence="1">Multi-pass membrane protein</topology>
    </subcellularLocation>
</comment>
<evidence type="ECO:0000256" key="2">
    <source>
        <dbReference type="ARBA" id="ARBA00011085"/>
    </source>
</evidence>
<keyword evidence="9" id="KW-0807">Transducer</keyword>
<keyword evidence="8" id="KW-0675">Receptor</keyword>
<feature type="region of interest" description="Disordered" evidence="10">
    <location>
        <begin position="394"/>
        <end position="415"/>
    </location>
</feature>
<dbReference type="GO" id="GO:0000750">
    <property type="term" value="P:pheromone-dependent signal transduction involved in conjugation with cellular fusion"/>
    <property type="evidence" value="ECO:0007669"/>
    <property type="project" value="TreeGrafter"/>
</dbReference>
<name>A0A6A6VAS2_9PLEO</name>
<sequence>MDVQTATLDPTRLYANAVLLPILAFPAWFLCIPPLMWHLSQRNIAAYSLVLWIMIKNFFNFLDPLIWPRDNLNEWYDGNVLCDIQVRLFVGSGVALPACATMIMRRLARVMDTSSMTLAPSRVRIIRENVLEVLVCWVYPLVVMIVYIAVQPFRYFLFGISGCVAPYARHWLSIALGPIWAPITMLVGAYYAWLLLYRLYVYRCEFTVLIEARNTTKSRFIRLFAMSFVLVVVILPYSFWVTWLFINNIRKSPVRDDISWSKLHGPGWNRSVKMPSYGQVHTDKWGHIATGYLIFILFGTGKDASTVYKRMLCSMGFGKLFPSLYKAPERFSSPRLSNFSSMRSWCASYGSKAKHFFSKDGSVTEMTATSSTLDGSFATDTTLLNLSHIDSHQPMVSEHGSARERPTQSPAHRRSFMSRLFRRRPKAENREVIPTFTKQHDYAVDGTETEKSPSDTLPPGFYAHAWASDEHKSARASLSGGDHAVHVVKEVRQTESRRD</sequence>
<protein>
    <submittedName>
        <fullName evidence="12">STE3-domain-containing protein</fullName>
    </submittedName>
</protein>
<evidence type="ECO:0000256" key="1">
    <source>
        <dbReference type="ARBA" id="ARBA00004141"/>
    </source>
</evidence>
<evidence type="ECO:0000256" key="11">
    <source>
        <dbReference type="SAM" id="Phobius"/>
    </source>
</evidence>
<feature type="transmembrane region" description="Helical" evidence="11">
    <location>
        <begin position="44"/>
        <end position="66"/>
    </location>
</feature>
<dbReference type="CDD" id="cd14966">
    <property type="entry name" value="7tmD_STE3"/>
    <property type="match status" value="1"/>
</dbReference>
<reference evidence="12" key="1">
    <citation type="journal article" date="2020" name="Stud. Mycol.">
        <title>101 Dothideomycetes genomes: a test case for predicting lifestyles and emergence of pathogens.</title>
        <authorList>
            <person name="Haridas S."/>
            <person name="Albert R."/>
            <person name="Binder M."/>
            <person name="Bloem J."/>
            <person name="Labutti K."/>
            <person name="Salamov A."/>
            <person name="Andreopoulos B."/>
            <person name="Baker S."/>
            <person name="Barry K."/>
            <person name="Bills G."/>
            <person name="Bluhm B."/>
            <person name="Cannon C."/>
            <person name="Castanera R."/>
            <person name="Culley D."/>
            <person name="Daum C."/>
            <person name="Ezra D."/>
            <person name="Gonzalez J."/>
            <person name="Henrissat B."/>
            <person name="Kuo A."/>
            <person name="Liang C."/>
            <person name="Lipzen A."/>
            <person name="Lutzoni F."/>
            <person name="Magnuson J."/>
            <person name="Mondo S."/>
            <person name="Nolan M."/>
            <person name="Ohm R."/>
            <person name="Pangilinan J."/>
            <person name="Park H.-J."/>
            <person name="Ramirez L."/>
            <person name="Alfaro M."/>
            <person name="Sun H."/>
            <person name="Tritt A."/>
            <person name="Yoshinaga Y."/>
            <person name="Zwiers L.-H."/>
            <person name="Turgeon B."/>
            <person name="Goodwin S."/>
            <person name="Spatafora J."/>
            <person name="Crous P."/>
            <person name="Grigoriev I."/>
        </authorList>
    </citation>
    <scope>NUCLEOTIDE SEQUENCE</scope>
    <source>
        <strain evidence="12">CBS 119925</strain>
    </source>
</reference>
<gene>
    <name evidence="12" type="ORF">M011DRAFT_401759</name>
</gene>
<dbReference type="PANTHER" id="PTHR28097:SF1">
    <property type="entry name" value="PHEROMONE A FACTOR RECEPTOR"/>
    <property type="match status" value="1"/>
</dbReference>
<dbReference type="AlphaFoldDB" id="A0A6A6VAS2"/>
<dbReference type="Proteomes" id="UP000799440">
    <property type="component" value="Unassembled WGS sequence"/>
</dbReference>
<evidence type="ECO:0000256" key="3">
    <source>
        <dbReference type="ARBA" id="ARBA00022507"/>
    </source>
</evidence>
<evidence type="ECO:0000256" key="8">
    <source>
        <dbReference type="ARBA" id="ARBA00023170"/>
    </source>
</evidence>
<evidence type="ECO:0000256" key="9">
    <source>
        <dbReference type="ARBA" id="ARBA00023224"/>
    </source>
</evidence>
<dbReference type="EMBL" id="MU006571">
    <property type="protein sequence ID" value="KAF2747692.1"/>
    <property type="molecule type" value="Genomic_DNA"/>
</dbReference>
<dbReference type="PRINTS" id="PR00899">
    <property type="entry name" value="GPCRSTE3"/>
</dbReference>
<dbReference type="GO" id="GO:0005886">
    <property type="term" value="C:plasma membrane"/>
    <property type="evidence" value="ECO:0007669"/>
    <property type="project" value="TreeGrafter"/>
</dbReference>
<evidence type="ECO:0000256" key="4">
    <source>
        <dbReference type="ARBA" id="ARBA00022692"/>
    </source>
</evidence>
<keyword evidence="5 11" id="KW-1133">Transmembrane helix</keyword>
<keyword evidence="4 11" id="KW-0812">Transmembrane</keyword>
<feature type="transmembrane region" description="Helical" evidence="11">
    <location>
        <begin position="170"/>
        <end position="193"/>
    </location>
</feature>
<dbReference type="GO" id="GO:0004932">
    <property type="term" value="F:mating-type factor pheromone receptor activity"/>
    <property type="evidence" value="ECO:0007669"/>
    <property type="project" value="InterPro"/>
</dbReference>
<evidence type="ECO:0000256" key="7">
    <source>
        <dbReference type="ARBA" id="ARBA00023136"/>
    </source>
</evidence>
<proteinExistence type="inferred from homology"/>
<organism evidence="12 13">
    <name type="scientific">Sporormia fimetaria CBS 119925</name>
    <dbReference type="NCBI Taxonomy" id="1340428"/>
    <lineage>
        <taxon>Eukaryota</taxon>
        <taxon>Fungi</taxon>
        <taxon>Dikarya</taxon>
        <taxon>Ascomycota</taxon>
        <taxon>Pezizomycotina</taxon>
        <taxon>Dothideomycetes</taxon>
        <taxon>Pleosporomycetidae</taxon>
        <taxon>Pleosporales</taxon>
        <taxon>Sporormiaceae</taxon>
        <taxon>Sporormia</taxon>
    </lineage>
</organism>
<evidence type="ECO:0000256" key="5">
    <source>
        <dbReference type="ARBA" id="ARBA00022989"/>
    </source>
</evidence>
<evidence type="ECO:0000256" key="10">
    <source>
        <dbReference type="SAM" id="MobiDB-lite"/>
    </source>
</evidence>
<keyword evidence="13" id="KW-1185">Reference proteome</keyword>
<dbReference type="OrthoDB" id="2874149at2759"/>
<feature type="transmembrane region" description="Helical" evidence="11">
    <location>
        <begin position="86"/>
        <end position="108"/>
    </location>
</feature>
<dbReference type="PANTHER" id="PTHR28097">
    <property type="entry name" value="PHEROMONE A FACTOR RECEPTOR"/>
    <property type="match status" value="1"/>
</dbReference>
<evidence type="ECO:0000313" key="13">
    <source>
        <dbReference type="Proteomes" id="UP000799440"/>
    </source>
</evidence>
<evidence type="ECO:0000313" key="12">
    <source>
        <dbReference type="EMBL" id="KAF2747692.1"/>
    </source>
</evidence>
<feature type="transmembrane region" description="Helical" evidence="11">
    <location>
        <begin position="129"/>
        <end position="150"/>
    </location>
</feature>
<feature type="region of interest" description="Disordered" evidence="10">
    <location>
        <begin position="477"/>
        <end position="499"/>
    </location>
</feature>
<evidence type="ECO:0000256" key="6">
    <source>
        <dbReference type="ARBA" id="ARBA00023040"/>
    </source>
</evidence>
<feature type="transmembrane region" description="Helical" evidence="11">
    <location>
        <begin position="223"/>
        <end position="246"/>
    </location>
</feature>
<accession>A0A6A6VAS2</accession>
<dbReference type="InterPro" id="IPR001499">
    <property type="entry name" value="GPCR_STE3"/>
</dbReference>
<comment type="similarity">
    <text evidence="2">Belongs to the G-protein coupled receptor 4 family.</text>
</comment>
<keyword evidence="3" id="KW-0589">Pheromone response</keyword>
<dbReference type="Pfam" id="PF02076">
    <property type="entry name" value="STE3"/>
    <property type="match status" value="1"/>
</dbReference>
<feature type="compositionally biased region" description="Basic and acidic residues" evidence="10">
    <location>
        <begin position="483"/>
        <end position="499"/>
    </location>
</feature>
<keyword evidence="7 11" id="KW-0472">Membrane</keyword>
<keyword evidence="6" id="KW-0297">G-protein coupled receptor</keyword>